<evidence type="ECO:0000259" key="1">
    <source>
        <dbReference type="Pfam" id="PF00174"/>
    </source>
</evidence>
<evidence type="ECO:0000313" key="2">
    <source>
        <dbReference type="EMBL" id="AGC72118.1"/>
    </source>
</evidence>
<accession>L7VYF6</accession>
<name>L7VYF6_9BACT</name>
<dbReference type="PANTHER" id="PTHR43032:SF4">
    <property type="entry name" value="OXIDOREDUCTASE MOLYBDOPTERIN-BINDING DOMAIN-CONTAINING PROTEIN"/>
    <property type="match status" value="1"/>
</dbReference>
<feature type="domain" description="Oxidoreductase molybdopterin-binding" evidence="1">
    <location>
        <begin position="69"/>
        <end position="216"/>
    </location>
</feature>
<dbReference type="SUPFAM" id="SSF56524">
    <property type="entry name" value="Oxidoreductase molybdopterin-binding domain"/>
    <property type="match status" value="1"/>
</dbReference>
<dbReference type="Gene3D" id="3.90.420.10">
    <property type="entry name" value="Oxidoreductase, molybdopterin-binding domain"/>
    <property type="match status" value="1"/>
</dbReference>
<dbReference type="Pfam" id="PF00174">
    <property type="entry name" value="Oxidored_molyb"/>
    <property type="match status" value="1"/>
</dbReference>
<organism evidence="2">
    <name type="scientific">uncultured bacterium A1Q1_fos_160</name>
    <dbReference type="NCBI Taxonomy" id="1256550"/>
    <lineage>
        <taxon>Bacteria</taxon>
        <taxon>environmental samples</taxon>
    </lineage>
</organism>
<reference evidence="2" key="1">
    <citation type="submission" date="2012-09" db="EMBL/GenBank/DDBJ databases">
        <title>Metagenomic Characterization of a Microbial Community in Wastewater Detects High Levels of Antibiotic Resistance.</title>
        <authorList>
            <person name="Abrams M."/>
            <person name="Caldwell A."/>
            <person name="Vandaei E."/>
            <person name="Lee W."/>
            <person name="Perrott J."/>
            <person name="Khan S.Y."/>
            <person name="Ta J."/>
            <person name="Romero D."/>
            <person name="Nguyen V."/>
            <person name="Pourmand N."/>
            <person name="Ouverney C.C."/>
        </authorList>
    </citation>
    <scope>NUCLEOTIDE SEQUENCE</scope>
</reference>
<dbReference type="AlphaFoldDB" id="L7VYF6"/>
<proteinExistence type="predicted"/>
<dbReference type="PANTHER" id="PTHR43032">
    <property type="entry name" value="PROTEIN-METHIONINE-SULFOXIDE REDUCTASE"/>
    <property type="match status" value="1"/>
</dbReference>
<dbReference type="InterPro" id="IPR000572">
    <property type="entry name" value="OxRdtase_Mopterin-bd_dom"/>
</dbReference>
<dbReference type="EMBL" id="JX649892">
    <property type="protein sequence ID" value="AGC72118.1"/>
    <property type="molecule type" value="Genomic_DNA"/>
</dbReference>
<dbReference type="InterPro" id="IPR036374">
    <property type="entry name" value="OxRdtase_Mopterin-bd_sf"/>
</dbReference>
<protein>
    <submittedName>
        <fullName evidence="2">Sulfite oxidase and related enzymes</fullName>
    </submittedName>
</protein>
<sequence length="239" mass="25813">MIAGVAKDPDEGAPVGRRVVLGLLALAGIGVAVGSKATSAITEVAKNDPTGLTGLIPGGGRFRFYSVAGPVDEIPRSDYRLRVDGEVERPAEFSFEELAALPQTRLVKDVQCVTGWRVPDVEWGGVLLSDILEQVRPKASATALEFGSSDGIYTESLTLDQAQRPDILVATHMQGEPIINDHGGPVRLYVAPMYFYKSLKWLDRITLTTAVEPGYWEDLGYDVDAWVGRSNGRDDAPTV</sequence>